<dbReference type="SUPFAM" id="SSF47923">
    <property type="entry name" value="Ypt/Rab-GAP domain of gyp1p"/>
    <property type="match status" value="2"/>
</dbReference>
<dbReference type="FunFam" id="1.10.8.270:FF:000024">
    <property type="entry name" value="TBC1 domain family member 13"/>
    <property type="match status" value="1"/>
</dbReference>
<dbReference type="FunFam" id="1.10.10.750:FF:000007">
    <property type="entry name" value="TBC1 domain family member"/>
    <property type="match status" value="1"/>
</dbReference>
<feature type="compositionally biased region" description="Low complexity" evidence="1">
    <location>
        <begin position="9"/>
        <end position="19"/>
    </location>
</feature>
<dbReference type="GO" id="GO:0005096">
    <property type="term" value="F:GTPase activator activity"/>
    <property type="evidence" value="ECO:0007669"/>
    <property type="project" value="TreeGrafter"/>
</dbReference>
<comment type="caution">
    <text evidence="3">The sequence shown here is derived from an EMBL/GenBank/DDBJ whole genome shotgun (WGS) entry which is preliminary data.</text>
</comment>
<evidence type="ECO:0000313" key="4">
    <source>
        <dbReference type="Proteomes" id="UP000886595"/>
    </source>
</evidence>
<gene>
    <name evidence="3" type="ORF">Bca52824_008655</name>
</gene>
<protein>
    <recommendedName>
        <fullName evidence="2">Rab-GAP TBC domain-containing protein</fullName>
    </recommendedName>
</protein>
<dbReference type="Gene3D" id="1.10.8.270">
    <property type="entry name" value="putative rabgap domain of human tbc1 domain family member 14 like domains"/>
    <property type="match status" value="1"/>
</dbReference>
<dbReference type="Gene3D" id="1.10.472.80">
    <property type="entry name" value="Ypt/Rab-GAP domain of gyp1p, domain 3"/>
    <property type="match status" value="1"/>
</dbReference>
<dbReference type="Pfam" id="PF00566">
    <property type="entry name" value="RabGAP-TBC"/>
    <property type="match status" value="1"/>
</dbReference>
<dbReference type="Gene3D" id="1.10.10.750">
    <property type="entry name" value="Ypt/Rab-GAP domain of gyp1p, domain 1"/>
    <property type="match status" value="1"/>
</dbReference>
<feature type="compositionally biased region" description="Low complexity" evidence="1">
    <location>
        <begin position="31"/>
        <end position="40"/>
    </location>
</feature>
<feature type="domain" description="Rab-GAP TBC" evidence="2">
    <location>
        <begin position="122"/>
        <end position="390"/>
    </location>
</feature>
<evidence type="ECO:0000313" key="3">
    <source>
        <dbReference type="EMBL" id="KAG2325927.1"/>
    </source>
</evidence>
<evidence type="ECO:0000259" key="2">
    <source>
        <dbReference type="PROSITE" id="PS50086"/>
    </source>
</evidence>
<organism evidence="3 4">
    <name type="scientific">Brassica carinata</name>
    <name type="common">Ethiopian mustard</name>
    <name type="synonym">Abyssinian cabbage</name>
    <dbReference type="NCBI Taxonomy" id="52824"/>
    <lineage>
        <taxon>Eukaryota</taxon>
        <taxon>Viridiplantae</taxon>
        <taxon>Streptophyta</taxon>
        <taxon>Embryophyta</taxon>
        <taxon>Tracheophyta</taxon>
        <taxon>Spermatophyta</taxon>
        <taxon>Magnoliopsida</taxon>
        <taxon>eudicotyledons</taxon>
        <taxon>Gunneridae</taxon>
        <taxon>Pentapetalae</taxon>
        <taxon>rosids</taxon>
        <taxon>malvids</taxon>
        <taxon>Brassicales</taxon>
        <taxon>Brassicaceae</taxon>
        <taxon>Brassiceae</taxon>
        <taxon>Brassica</taxon>
    </lineage>
</organism>
<feature type="region of interest" description="Disordered" evidence="1">
    <location>
        <begin position="1"/>
        <end position="95"/>
    </location>
</feature>
<dbReference type="PANTHER" id="PTHR22957">
    <property type="entry name" value="TBC1 DOMAIN FAMILY MEMBER GTPASE-ACTIVATING PROTEIN"/>
    <property type="match status" value="1"/>
</dbReference>
<feature type="region of interest" description="Disordered" evidence="1">
    <location>
        <begin position="173"/>
        <end position="196"/>
    </location>
</feature>
<dbReference type="EMBL" id="JAAMPC010000002">
    <property type="protein sequence ID" value="KAG2325927.1"/>
    <property type="molecule type" value="Genomic_DNA"/>
</dbReference>
<feature type="compositionally biased region" description="Polar residues" evidence="1">
    <location>
        <begin position="67"/>
        <end position="76"/>
    </location>
</feature>
<dbReference type="Proteomes" id="UP000886595">
    <property type="component" value="Unassembled WGS sequence"/>
</dbReference>
<dbReference type="InterPro" id="IPR035969">
    <property type="entry name" value="Rab-GAP_TBC_sf"/>
</dbReference>
<dbReference type="FunFam" id="1.10.472.80:FF:000009">
    <property type="entry name" value="TBC1 domain family member 13"/>
    <property type="match status" value="1"/>
</dbReference>
<evidence type="ECO:0000256" key="1">
    <source>
        <dbReference type="SAM" id="MobiDB-lite"/>
    </source>
</evidence>
<reference evidence="3 4" key="1">
    <citation type="submission" date="2020-02" db="EMBL/GenBank/DDBJ databases">
        <authorList>
            <person name="Ma Q."/>
            <person name="Huang Y."/>
            <person name="Song X."/>
            <person name="Pei D."/>
        </authorList>
    </citation>
    <scope>NUCLEOTIDE SEQUENCE [LARGE SCALE GENOMIC DNA]</scope>
    <source>
        <strain evidence="3">Sxm20200214</strain>
        <tissue evidence="3">Leaf</tissue>
    </source>
</reference>
<dbReference type="PANTHER" id="PTHR22957:SF27">
    <property type="entry name" value="TBC1 DOMAIN FAMILY MEMBER 13"/>
    <property type="match status" value="1"/>
</dbReference>
<dbReference type="PROSITE" id="PS50086">
    <property type="entry name" value="TBC_RABGAP"/>
    <property type="match status" value="1"/>
</dbReference>
<dbReference type="AlphaFoldDB" id="A0A8X8B924"/>
<dbReference type="GO" id="GO:0006886">
    <property type="term" value="P:intracellular protein transport"/>
    <property type="evidence" value="ECO:0007669"/>
    <property type="project" value="TreeGrafter"/>
</dbReference>
<dbReference type="SMART" id="SM00164">
    <property type="entry name" value="TBC"/>
    <property type="match status" value="1"/>
</dbReference>
<keyword evidence="4" id="KW-1185">Reference proteome</keyword>
<dbReference type="InterPro" id="IPR000195">
    <property type="entry name" value="Rab-GAP-TBC_dom"/>
</dbReference>
<sequence length="445" mass="49993">MAKKGIPEWLNSSLWSSSPSPIPDDRPLRHTPPAATTTVAPSPPIVEHPSLSPSPSTAPAPIRPPSNSKSENNDLPNGSGGIDVTPPTAAEDVSRKTQVVAELSKKVIDLKELRKIASQGLPDDAAIRSLVWKLLLGYLSPDRSLWSSEFAKKRSQYKQFKDELLMNPSEVTRKMEKSKGGASNDPKLQAPGALSRSEITHEDHPLSLGTTSLWNNFFKDTEVLEQIDRDVLRTHPDMHFFSGDSAVAKSNQDALKNVLTIFAKLNPGIRYVQGMNEILAPIFYIFKNDPDKGNAAYAEADAFFCFVELMSGFRDNFCQQLDNSVVGIRYTITRLSMLLKHHDEELWRHLEVTTKINPQFYAFRWITLLLTQEFNFVESLHIWDTLLSDPEGPQETLLRICCAMLILVRRRLLAGDFTSNLKLLQNYPPTNISHMLYVADKLRSK</sequence>
<proteinExistence type="predicted"/>
<name>A0A8X8B924_BRACI</name>
<dbReference type="OrthoDB" id="10263206at2759"/>
<accession>A0A8X8B924</accession>